<evidence type="ECO:0000256" key="2">
    <source>
        <dbReference type="ARBA" id="ARBA00023445"/>
    </source>
</evidence>
<reference evidence="3 4" key="1">
    <citation type="submission" date="2022-09" db="EMBL/GenBank/DDBJ databases">
        <authorList>
            <person name="Palmer J.M."/>
        </authorList>
    </citation>
    <scope>NUCLEOTIDE SEQUENCE [LARGE SCALE GENOMIC DNA]</scope>
    <source>
        <strain evidence="3 4">DSM 7382</strain>
    </source>
</reference>
<comment type="caution">
    <text evidence="3">The sequence shown here is derived from an EMBL/GenBank/DDBJ whole genome shotgun (WGS) entry which is preliminary data.</text>
</comment>
<gene>
    <name evidence="3" type="ORF">QCA50_009635</name>
</gene>
<dbReference type="InterPro" id="IPR050425">
    <property type="entry name" value="NAD(P)_dehydrat-like"/>
</dbReference>
<dbReference type="GO" id="GO:0016616">
    <property type="term" value="F:oxidoreductase activity, acting on the CH-OH group of donors, NAD or NADP as acceptor"/>
    <property type="evidence" value="ECO:0007669"/>
    <property type="project" value="TreeGrafter"/>
</dbReference>
<sequence length="176" mass="19457">MASKTLAERAAWTWYEKNKSSISWDLVTLNPPYVFGPIIHECKGVESLNTSAGLWYAMVLKGGALADSKTLADGNNWVDVRDISYASVLALLKEEAANNRFIISPGSFIWQEFVAAAHKYVPSLPAGDASIDVTKRPDIVVDGSKSKKVLGITYRTFEETSKDTIVDLEQKGWWKA</sequence>
<dbReference type="EMBL" id="JASBNA010000014">
    <property type="protein sequence ID" value="KAK7687132.1"/>
    <property type="molecule type" value="Genomic_DNA"/>
</dbReference>
<organism evidence="3 4">
    <name type="scientific">Cerrena zonata</name>
    <dbReference type="NCBI Taxonomy" id="2478898"/>
    <lineage>
        <taxon>Eukaryota</taxon>
        <taxon>Fungi</taxon>
        <taxon>Dikarya</taxon>
        <taxon>Basidiomycota</taxon>
        <taxon>Agaricomycotina</taxon>
        <taxon>Agaricomycetes</taxon>
        <taxon>Polyporales</taxon>
        <taxon>Cerrenaceae</taxon>
        <taxon>Cerrena</taxon>
    </lineage>
</organism>
<dbReference type="SUPFAM" id="SSF51735">
    <property type="entry name" value="NAD(P)-binding Rossmann-fold domains"/>
    <property type="match status" value="1"/>
</dbReference>
<keyword evidence="4" id="KW-1185">Reference proteome</keyword>
<evidence type="ECO:0000313" key="3">
    <source>
        <dbReference type="EMBL" id="KAK7687132.1"/>
    </source>
</evidence>
<dbReference type="Proteomes" id="UP001385951">
    <property type="component" value="Unassembled WGS sequence"/>
</dbReference>
<dbReference type="InterPro" id="IPR036291">
    <property type="entry name" value="NAD(P)-bd_dom_sf"/>
</dbReference>
<name>A0AAW0GB56_9APHY</name>
<dbReference type="AlphaFoldDB" id="A0AAW0GB56"/>
<evidence type="ECO:0000313" key="4">
    <source>
        <dbReference type="Proteomes" id="UP001385951"/>
    </source>
</evidence>
<proteinExistence type="inferred from homology"/>
<dbReference type="Gene3D" id="3.40.50.720">
    <property type="entry name" value="NAD(P)-binding Rossmann-like Domain"/>
    <property type="match status" value="1"/>
</dbReference>
<accession>A0AAW0GB56</accession>
<evidence type="ECO:0000256" key="1">
    <source>
        <dbReference type="ARBA" id="ARBA00023002"/>
    </source>
</evidence>
<comment type="similarity">
    <text evidence="2">Belongs to the NAD(P)-dependent epimerase/dehydratase family. Dihydroflavonol-4-reductase subfamily.</text>
</comment>
<dbReference type="PANTHER" id="PTHR10366:SF564">
    <property type="entry name" value="STEROL-4-ALPHA-CARBOXYLATE 3-DEHYDROGENASE, DECARBOXYLATING"/>
    <property type="match status" value="1"/>
</dbReference>
<protein>
    <submittedName>
        <fullName evidence="3">Uncharacterized protein</fullName>
    </submittedName>
</protein>
<dbReference type="PANTHER" id="PTHR10366">
    <property type="entry name" value="NAD DEPENDENT EPIMERASE/DEHYDRATASE"/>
    <property type="match status" value="1"/>
</dbReference>
<keyword evidence="1" id="KW-0560">Oxidoreductase</keyword>